<dbReference type="Proteomes" id="UP000292702">
    <property type="component" value="Unassembled WGS sequence"/>
</dbReference>
<keyword evidence="3 5" id="KW-1133">Transmembrane helix</keyword>
<dbReference type="GO" id="GO:0004671">
    <property type="term" value="F:protein C-terminal S-isoprenylcysteine carboxyl O-methyltransferase activity"/>
    <property type="evidence" value="ECO:0007669"/>
    <property type="project" value="UniProtKB-EC"/>
</dbReference>
<dbReference type="EC" id="2.1.1.100" evidence="5"/>
<feature type="transmembrane region" description="Helical" evidence="5">
    <location>
        <begin position="108"/>
        <end position="129"/>
    </location>
</feature>
<name>A0A4R0RA76_9APHY</name>
<organism evidence="6 7">
    <name type="scientific">Steccherinum ochraceum</name>
    <dbReference type="NCBI Taxonomy" id="92696"/>
    <lineage>
        <taxon>Eukaryota</taxon>
        <taxon>Fungi</taxon>
        <taxon>Dikarya</taxon>
        <taxon>Basidiomycota</taxon>
        <taxon>Agaricomycotina</taxon>
        <taxon>Agaricomycetes</taxon>
        <taxon>Polyporales</taxon>
        <taxon>Steccherinaceae</taxon>
        <taxon>Steccherinum</taxon>
    </lineage>
</organism>
<protein>
    <recommendedName>
        <fullName evidence="5">Protein-S-isoprenylcysteine O-methyltransferase</fullName>
        <ecNumber evidence="5">2.1.1.100</ecNumber>
    </recommendedName>
</protein>
<comment type="catalytic activity">
    <reaction evidence="5">
        <text>[protein]-C-terminal S-[(2E,6E)-farnesyl]-L-cysteine + S-adenosyl-L-methionine = [protein]-C-terminal S-[(2E,6E)-farnesyl]-L-cysteine methyl ester + S-adenosyl-L-homocysteine</text>
        <dbReference type="Rhea" id="RHEA:21672"/>
        <dbReference type="Rhea" id="RHEA-COMP:12125"/>
        <dbReference type="Rhea" id="RHEA-COMP:12126"/>
        <dbReference type="ChEBI" id="CHEBI:57856"/>
        <dbReference type="ChEBI" id="CHEBI:59789"/>
        <dbReference type="ChEBI" id="CHEBI:90510"/>
        <dbReference type="ChEBI" id="CHEBI:90511"/>
        <dbReference type="EC" id="2.1.1.100"/>
    </reaction>
</comment>
<reference evidence="6 7" key="1">
    <citation type="submission" date="2018-11" db="EMBL/GenBank/DDBJ databases">
        <title>Genome assembly of Steccherinum ochraceum LE-BIN_3174, the white-rot fungus of the Steccherinaceae family (The Residual Polyporoid clade, Polyporales, Basidiomycota).</title>
        <authorList>
            <person name="Fedorova T.V."/>
            <person name="Glazunova O.A."/>
            <person name="Landesman E.O."/>
            <person name="Moiseenko K.V."/>
            <person name="Psurtseva N.V."/>
            <person name="Savinova O.S."/>
            <person name="Shakhova N.V."/>
            <person name="Tyazhelova T.V."/>
            <person name="Vasina D.V."/>
        </authorList>
    </citation>
    <scope>NUCLEOTIDE SEQUENCE [LARGE SCALE GENOMIC DNA]</scope>
    <source>
        <strain evidence="6 7">LE-BIN_3174</strain>
    </source>
</reference>
<keyword evidence="4 5" id="KW-0472">Membrane</keyword>
<evidence type="ECO:0000256" key="5">
    <source>
        <dbReference type="RuleBase" id="RU362022"/>
    </source>
</evidence>
<dbReference type="OrthoDB" id="422086at2759"/>
<dbReference type="InterPro" id="IPR052527">
    <property type="entry name" value="Metal_cation-efflux_comp"/>
</dbReference>
<keyword evidence="5" id="KW-0489">Methyltransferase</keyword>
<evidence type="ECO:0000313" key="7">
    <source>
        <dbReference type="Proteomes" id="UP000292702"/>
    </source>
</evidence>
<dbReference type="STRING" id="92696.A0A4R0RA76"/>
<dbReference type="Pfam" id="PF04140">
    <property type="entry name" value="ICMT"/>
    <property type="match status" value="1"/>
</dbReference>
<keyword evidence="5" id="KW-0949">S-adenosyl-L-methionine</keyword>
<dbReference type="GO" id="GO:0032259">
    <property type="term" value="P:methylation"/>
    <property type="evidence" value="ECO:0007669"/>
    <property type="project" value="UniProtKB-KW"/>
</dbReference>
<keyword evidence="7" id="KW-1185">Reference proteome</keyword>
<keyword evidence="5" id="KW-0256">Endoplasmic reticulum</keyword>
<dbReference type="PANTHER" id="PTHR43847:SF1">
    <property type="entry name" value="BLL3993 PROTEIN"/>
    <property type="match status" value="1"/>
</dbReference>
<keyword evidence="2 5" id="KW-0812">Transmembrane</keyword>
<dbReference type="InterPro" id="IPR007269">
    <property type="entry name" value="ICMT_MeTrfase"/>
</dbReference>
<evidence type="ECO:0000256" key="4">
    <source>
        <dbReference type="ARBA" id="ARBA00023136"/>
    </source>
</evidence>
<comment type="similarity">
    <text evidence="5">Belongs to the class VI-like SAM-binding methyltransferase superfamily. Isoprenylcysteine carboxyl methyltransferase family.</text>
</comment>
<comment type="caution">
    <text evidence="5">Lacks conserved residue(s) required for the propagation of feature annotation.</text>
</comment>
<comment type="subcellular location">
    <subcellularLocation>
        <location evidence="5">Endoplasmic reticulum membrane</location>
        <topology evidence="5">Multi-pass membrane protein</topology>
    </subcellularLocation>
    <subcellularLocation>
        <location evidence="1">Membrane</location>
        <topology evidence="1">Multi-pass membrane protein</topology>
    </subcellularLocation>
</comment>
<evidence type="ECO:0000256" key="2">
    <source>
        <dbReference type="ARBA" id="ARBA00022692"/>
    </source>
</evidence>
<dbReference type="AlphaFoldDB" id="A0A4R0RA76"/>
<accession>A0A4R0RA76</accession>
<proteinExistence type="inferred from homology"/>
<evidence type="ECO:0000313" key="6">
    <source>
        <dbReference type="EMBL" id="TCD61049.1"/>
    </source>
</evidence>
<dbReference type="Gene3D" id="1.20.120.1630">
    <property type="match status" value="1"/>
</dbReference>
<keyword evidence="5" id="KW-0808">Transferase</keyword>
<sequence length="248" mass="28065">MEALLTHPSAKFPFLVANLICGRICSLPPTPPPKQDEKNRYEADKRTRDLIKDWASWYTPLRRRTMHAVTIAEILLILARSNPSILNNPSLAFFTPLLNNPVLSRLRITRTFLVGSLLIYAATAIRLLCYRTLGRHFTFQLAILPQHKLITAGPYSVVRHPAYTASVIFNFAVVLCQLGRGSWLKEVVMSRAGASVGWGVAWGLAVSATSYLLVSRIPKEDMVLKREFGEQWDKWAEKTKYRLIPGIY</sequence>
<dbReference type="EMBL" id="RWJN01000511">
    <property type="protein sequence ID" value="TCD61049.1"/>
    <property type="molecule type" value="Genomic_DNA"/>
</dbReference>
<comment type="caution">
    <text evidence="6">The sequence shown here is derived from an EMBL/GenBank/DDBJ whole genome shotgun (WGS) entry which is preliminary data.</text>
</comment>
<gene>
    <name evidence="6" type="ORF">EIP91_009122</name>
</gene>
<feature type="transmembrane region" description="Helical" evidence="5">
    <location>
        <begin position="162"/>
        <end position="183"/>
    </location>
</feature>
<evidence type="ECO:0000256" key="3">
    <source>
        <dbReference type="ARBA" id="ARBA00022989"/>
    </source>
</evidence>
<evidence type="ECO:0000256" key="1">
    <source>
        <dbReference type="ARBA" id="ARBA00004141"/>
    </source>
</evidence>
<dbReference type="PANTHER" id="PTHR43847">
    <property type="entry name" value="BLL3993 PROTEIN"/>
    <property type="match status" value="1"/>
</dbReference>
<dbReference type="GO" id="GO:0005789">
    <property type="term" value="C:endoplasmic reticulum membrane"/>
    <property type="evidence" value="ECO:0007669"/>
    <property type="project" value="UniProtKB-SubCell"/>
</dbReference>
<feature type="transmembrane region" description="Helical" evidence="5">
    <location>
        <begin position="195"/>
        <end position="214"/>
    </location>
</feature>